<comment type="caution">
    <text evidence="2">The sequence shown here is derived from an EMBL/GenBank/DDBJ whole genome shotgun (WGS) entry which is preliminary data.</text>
</comment>
<feature type="signal peptide" evidence="1">
    <location>
        <begin position="1"/>
        <end position="21"/>
    </location>
</feature>
<keyword evidence="1" id="KW-0732">Signal</keyword>
<evidence type="ECO:0008006" key="4">
    <source>
        <dbReference type="Google" id="ProtNLM"/>
    </source>
</evidence>
<evidence type="ECO:0000313" key="2">
    <source>
        <dbReference type="EMBL" id="MDT0555422.1"/>
    </source>
</evidence>
<evidence type="ECO:0000256" key="1">
    <source>
        <dbReference type="SAM" id="SignalP"/>
    </source>
</evidence>
<evidence type="ECO:0000313" key="3">
    <source>
        <dbReference type="Proteomes" id="UP001254488"/>
    </source>
</evidence>
<proteinExistence type="predicted"/>
<dbReference type="PROSITE" id="PS51257">
    <property type="entry name" value="PROKAR_LIPOPROTEIN"/>
    <property type="match status" value="1"/>
</dbReference>
<name>A0ABU2YCD5_9FLAO</name>
<dbReference type="Proteomes" id="UP001254488">
    <property type="component" value="Unassembled WGS sequence"/>
</dbReference>
<gene>
    <name evidence="2" type="ORF">RM538_05365</name>
</gene>
<dbReference type="RefSeq" id="WP_311332373.1">
    <property type="nucleotide sequence ID" value="NZ_JAVRHZ010000002.1"/>
</dbReference>
<organism evidence="2 3">
    <name type="scientific">Patiriisocius hiemis</name>
    <dbReference type="NCBI Taxonomy" id="3075604"/>
    <lineage>
        <taxon>Bacteria</taxon>
        <taxon>Pseudomonadati</taxon>
        <taxon>Bacteroidota</taxon>
        <taxon>Flavobacteriia</taxon>
        <taxon>Flavobacteriales</taxon>
        <taxon>Flavobacteriaceae</taxon>
        <taxon>Patiriisocius</taxon>
    </lineage>
</organism>
<dbReference type="EMBL" id="JAVRHZ010000002">
    <property type="protein sequence ID" value="MDT0555422.1"/>
    <property type="molecule type" value="Genomic_DNA"/>
</dbReference>
<protein>
    <recommendedName>
        <fullName evidence="4">Lipoprotein</fullName>
    </recommendedName>
</protein>
<feature type="chain" id="PRO_5046432592" description="Lipoprotein" evidence="1">
    <location>
        <begin position="22"/>
        <end position="138"/>
    </location>
</feature>
<sequence length="138" mass="16009">MIIRISTVIFCLLVTSCNQKAENNKAEELTVIEQTKDTITNTQKTYSTHLKFAGEYYKSNEQAIFKTEYFTFSIIENEMAKELDEKIQKHKKDEFDFVPVVVRGKISKKNKDEEGWEQKITVSEIISVGEKSDNSKKE</sequence>
<keyword evidence="3" id="KW-1185">Reference proteome</keyword>
<accession>A0ABU2YCD5</accession>
<reference evidence="2 3" key="1">
    <citation type="submission" date="2023-09" db="EMBL/GenBank/DDBJ databases">
        <authorList>
            <person name="Rey-Velasco X."/>
        </authorList>
    </citation>
    <scope>NUCLEOTIDE SEQUENCE [LARGE SCALE GENOMIC DNA]</scope>
    <source>
        <strain evidence="2 3">W242</strain>
    </source>
</reference>